<dbReference type="Proteomes" id="UP001063698">
    <property type="component" value="Chromosome"/>
</dbReference>
<keyword evidence="2" id="KW-1185">Reference proteome</keyword>
<reference evidence="1" key="1">
    <citation type="submission" date="2013-11" db="EMBL/GenBank/DDBJ databases">
        <title>Comparative genomics of Ignicoccus.</title>
        <authorList>
            <person name="Podar M."/>
        </authorList>
    </citation>
    <scope>NUCLEOTIDE SEQUENCE</scope>
    <source>
        <strain evidence="1">DSM 13166</strain>
    </source>
</reference>
<evidence type="ECO:0000313" key="1">
    <source>
        <dbReference type="EMBL" id="UXD22043.1"/>
    </source>
</evidence>
<gene>
    <name evidence="1" type="ORF">IPA_01125</name>
</gene>
<dbReference type="KEGG" id="ipc:IPA_01125"/>
<dbReference type="EMBL" id="CP006868">
    <property type="protein sequence ID" value="UXD22043.1"/>
    <property type="molecule type" value="Genomic_DNA"/>
</dbReference>
<dbReference type="AlphaFoldDB" id="A0A977KAF9"/>
<sequence>MDVWSAFEMAASSLDAKLARIDRARDGIPFEGTKAINVANILTHFESVLEEIRSSLDCLKELKESSIAKGKNVVRIEGTHWAMTTEDNALVLMRTNPSLVIKISPEEVYISSKHKDSSGYEAKFTNTDFTVRKDKVVVNARYADYDTLNKKSYYIRYAFRELGRMVTKRIPRLVQDLKIRGVHC</sequence>
<evidence type="ECO:0000313" key="2">
    <source>
        <dbReference type="Proteomes" id="UP001063698"/>
    </source>
</evidence>
<protein>
    <submittedName>
        <fullName evidence="1">Uncharacterized protein</fullName>
    </submittedName>
</protein>
<accession>A0A977KAF9</accession>
<proteinExistence type="predicted"/>
<organism evidence="1 2">
    <name type="scientific">Ignicoccus pacificus DSM 13166</name>
    <dbReference type="NCBI Taxonomy" id="940294"/>
    <lineage>
        <taxon>Archaea</taxon>
        <taxon>Thermoproteota</taxon>
        <taxon>Thermoprotei</taxon>
        <taxon>Desulfurococcales</taxon>
        <taxon>Desulfurococcaceae</taxon>
        <taxon>Ignicoccus</taxon>
    </lineage>
</organism>
<name>A0A977KAF9_9CREN</name>